<evidence type="ECO:0000259" key="1">
    <source>
        <dbReference type="Pfam" id="PF00535"/>
    </source>
</evidence>
<proteinExistence type="predicted"/>
<gene>
    <name evidence="2" type="ORF">KDA10_00825</name>
</gene>
<dbReference type="PANTHER" id="PTHR22916">
    <property type="entry name" value="GLYCOSYLTRANSFERASE"/>
    <property type="match status" value="1"/>
</dbReference>
<accession>A0A955IWV4</accession>
<dbReference type="Proteomes" id="UP000714817">
    <property type="component" value="Unassembled WGS sequence"/>
</dbReference>
<feature type="domain" description="Glycosyltransferase 2-like" evidence="1">
    <location>
        <begin position="18"/>
        <end position="155"/>
    </location>
</feature>
<dbReference type="Gene3D" id="3.90.550.10">
    <property type="entry name" value="Spore Coat Polysaccharide Biosynthesis Protein SpsA, Chain A"/>
    <property type="match status" value="1"/>
</dbReference>
<dbReference type="PANTHER" id="PTHR22916:SF3">
    <property type="entry name" value="UDP-GLCNAC:BETAGAL BETA-1,3-N-ACETYLGLUCOSAMINYLTRANSFERASE-LIKE PROTEIN 1"/>
    <property type="match status" value="1"/>
</dbReference>
<dbReference type="InterPro" id="IPR001173">
    <property type="entry name" value="Glyco_trans_2-like"/>
</dbReference>
<reference evidence="2" key="2">
    <citation type="journal article" date="2021" name="Microbiome">
        <title>Successional dynamics and alternative stable states in a saline activated sludge microbial community over 9 years.</title>
        <authorList>
            <person name="Wang Y."/>
            <person name="Ye J."/>
            <person name="Ju F."/>
            <person name="Liu L."/>
            <person name="Boyd J.A."/>
            <person name="Deng Y."/>
            <person name="Parks D.H."/>
            <person name="Jiang X."/>
            <person name="Yin X."/>
            <person name="Woodcroft B.J."/>
            <person name="Tyson G.W."/>
            <person name="Hugenholtz P."/>
            <person name="Polz M.F."/>
            <person name="Zhang T."/>
        </authorList>
    </citation>
    <scope>NUCLEOTIDE SEQUENCE</scope>
    <source>
        <strain evidence="2">HKST-UBA80</strain>
    </source>
</reference>
<evidence type="ECO:0000313" key="3">
    <source>
        <dbReference type="Proteomes" id="UP000714817"/>
    </source>
</evidence>
<reference evidence="2" key="1">
    <citation type="submission" date="2020-04" db="EMBL/GenBank/DDBJ databases">
        <authorList>
            <person name="Zhang T."/>
        </authorList>
    </citation>
    <scope>NUCLEOTIDE SEQUENCE</scope>
    <source>
        <strain evidence="2">HKST-UBA80</strain>
    </source>
</reference>
<dbReference type="CDD" id="cd00761">
    <property type="entry name" value="Glyco_tranf_GTA_type"/>
    <property type="match status" value="1"/>
</dbReference>
<dbReference type="Pfam" id="PF00535">
    <property type="entry name" value="Glycos_transf_2"/>
    <property type="match status" value="1"/>
</dbReference>
<dbReference type="SUPFAM" id="SSF53448">
    <property type="entry name" value="Nucleotide-diphospho-sugar transferases"/>
    <property type="match status" value="1"/>
</dbReference>
<evidence type="ECO:0000313" key="2">
    <source>
        <dbReference type="EMBL" id="MCA9301895.1"/>
    </source>
</evidence>
<name>A0A955IWV4_UNCKA</name>
<dbReference type="AlphaFoldDB" id="A0A955IWV4"/>
<sequence>MGKTLLSKKQKLSKARISVVMPVYNSVKYVDKAVKSILSQSFEDFEFIIIDDCCTDGTSKLLQDFAKADGRIIYERNSKNMKIAYSRNRGIELSTSAYIATMDADDIALPHRLGQQYEFLQNNPDVGVCMGNLNVIDENGAFKYTREYPVSDKDIRKAFFLFNPIPNPTVMCRKEIYETVDGYDEAFHPIDDLDFWIRVGVEYKFGNVGVAVIDYRVHHEGSSHAFPRDVERLTFKLRFKALKLGYRPSAKATILNIVQLGLLYIMPEKFKIPLFNMLRRKGLL</sequence>
<comment type="caution">
    <text evidence="2">The sequence shown here is derived from an EMBL/GenBank/DDBJ whole genome shotgun (WGS) entry which is preliminary data.</text>
</comment>
<dbReference type="InterPro" id="IPR029044">
    <property type="entry name" value="Nucleotide-diphossugar_trans"/>
</dbReference>
<dbReference type="GO" id="GO:0016758">
    <property type="term" value="F:hexosyltransferase activity"/>
    <property type="evidence" value="ECO:0007669"/>
    <property type="project" value="UniProtKB-ARBA"/>
</dbReference>
<organism evidence="2 3">
    <name type="scientific">candidate division WWE3 bacterium</name>
    <dbReference type="NCBI Taxonomy" id="2053526"/>
    <lineage>
        <taxon>Bacteria</taxon>
        <taxon>Katanobacteria</taxon>
    </lineage>
</organism>
<dbReference type="EMBL" id="JAGQNY010000003">
    <property type="protein sequence ID" value="MCA9301895.1"/>
    <property type="molecule type" value="Genomic_DNA"/>
</dbReference>
<protein>
    <submittedName>
        <fullName evidence="2">Glycosyltransferase family 2 protein</fullName>
    </submittedName>
</protein>